<dbReference type="SUPFAM" id="SSF53474">
    <property type="entry name" value="alpha/beta-Hydrolases"/>
    <property type="match status" value="1"/>
</dbReference>
<name>A0A9D1N9R4_9FIRM</name>
<dbReference type="GO" id="GO:0016787">
    <property type="term" value="F:hydrolase activity"/>
    <property type="evidence" value="ECO:0007669"/>
    <property type="project" value="UniProtKB-KW"/>
</dbReference>
<dbReference type="InterPro" id="IPR000073">
    <property type="entry name" value="AB_hydrolase_1"/>
</dbReference>
<feature type="domain" description="AB hydrolase-1" evidence="1">
    <location>
        <begin position="12"/>
        <end position="221"/>
    </location>
</feature>
<dbReference type="PRINTS" id="PR00111">
    <property type="entry name" value="ABHYDROLASE"/>
</dbReference>
<sequence length="232" mass="25055">MHHLTVGSGADIFLLHGWGASSSAFSFVLDALGRAGFRATAPDFAGFGATPEPETPRGVPEYAADALALADGLGAKKAIWVGHSFGGRVALEIAAKHPERAAGLVLVDSAGLRPRRPPSYHIRVALHKLLKRLGGSGLKGSADYRELSPVMKAVFVRVVNYDETPLLARIACPTAVFWGDRDRETPLYMAKRFVRGIEDSRLFMLSGGHFAYAEDPDKFVRVLIAFVRALTN</sequence>
<protein>
    <submittedName>
        <fullName evidence="2">Alpha/beta hydrolase</fullName>
    </submittedName>
</protein>
<evidence type="ECO:0000313" key="3">
    <source>
        <dbReference type="Proteomes" id="UP000886857"/>
    </source>
</evidence>
<dbReference type="PANTHER" id="PTHR43798">
    <property type="entry name" value="MONOACYLGLYCEROL LIPASE"/>
    <property type="match status" value="1"/>
</dbReference>
<dbReference type="InterPro" id="IPR029058">
    <property type="entry name" value="AB_hydrolase_fold"/>
</dbReference>
<comment type="caution">
    <text evidence="2">The sequence shown here is derived from an EMBL/GenBank/DDBJ whole genome shotgun (WGS) entry which is preliminary data.</text>
</comment>
<reference evidence="2" key="1">
    <citation type="submission" date="2020-10" db="EMBL/GenBank/DDBJ databases">
        <authorList>
            <person name="Gilroy R."/>
        </authorList>
    </citation>
    <scope>NUCLEOTIDE SEQUENCE</scope>
    <source>
        <strain evidence="2">10406</strain>
    </source>
</reference>
<dbReference type="GO" id="GO:0016020">
    <property type="term" value="C:membrane"/>
    <property type="evidence" value="ECO:0007669"/>
    <property type="project" value="TreeGrafter"/>
</dbReference>
<evidence type="ECO:0000259" key="1">
    <source>
        <dbReference type="Pfam" id="PF12697"/>
    </source>
</evidence>
<proteinExistence type="predicted"/>
<evidence type="ECO:0000313" key="2">
    <source>
        <dbReference type="EMBL" id="HIU98849.1"/>
    </source>
</evidence>
<dbReference type="AlphaFoldDB" id="A0A9D1N9R4"/>
<organism evidence="2 3">
    <name type="scientific">Candidatus Limadaptatus stercoripullorum</name>
    <dbReference type="NCBI Taxonomy" id="2840846"/>
    <lineage>
        <taxon>Bacteria</taxon>
        <taxon>Bacillati</taxon>
        <taxon>Bacillota</taxon>
        <taxon>Clostridia</taxon>
        <taxon>Eubacteriales</taxon>
        <taxon>Candidatus Limadaptatus</taxon>
    </lineage>
</organism>
<dbReference type="Proteomes" id="UP000886857">
    <property type="component" value="Unassembled WGS sequence"/>
</dbReference>
<keyword evidence="2" id="KW-0378">Hydrolase</keyword>
<dbReference type="Pfam" id="PF12697">
    <property type="entry name" value="Abhydrolase_6"/>
    <property type="match status" value="1"/>
</dbReference>
<dbReference type="InterPro" id="IPR000639">
    <property type="entry name" value="Epox_hydrolase-like"/>
</dbReference>
<reference evidence="2" key="2">
    <citation type="journal article" date="2021" name="PeerJ">
        <title>Extensive microbial diversity within the chicken gut microbiome revealed by metagenomics and culture.</title>
        <authorList>
            <person name="Gilroy R."/>
            <person name="Ravi A."/>
            <person name="Getino M."/>
            <person name="Pursley I."/>
            <person name="Horton D.L."/>
            <person name="Alikhan N.F."/>
            <person name="Baker D."/>
            <person name="Gharbi K."/>
            <person name="Hall N."/>
            <person name="Watson M."/>
            <person name="Adriaenssens E.M."/>
            <person name="Foster-Nyarko E."/>
            <person name="Jarju S."/>
            <person name="Secka A."/>
            <person name="Antonio M."/>
            <person name="Oren A."/>
            <person name="Chaudhuri R.R."/>
            <person name="La Ragione R."/>
            <person name="Hildebrand F."/>
            <person name="Pallen M.J."/>
        </authorList>
    </citation>
    <scope>NUCLEOTIDE SEQUENCE</scope>
    <source>
        <strain evidence="2">10406</strain>
    </source>
</reference>
<dbReference type="PRINTS" id="PR00412">
    <property type="entry name" value="EPOXHYDRLASE"/>
</dbReference>
<dbReference type="EMBL" id="DVOE01000049">
    <property type="protein sequence ID" value="HIU98849.1"/>
    <property type="molecule type" value="Genomic_DNA"/>
</dbReference>
<gene>
    <name evidence="2" type="ORF">IAC73_03290</name>
</gene>
<accession>A0A9D1N9R4</accession>
<dbReference type="Gene3D" id="3.40.50.1820">
    <property type="entry name" value="alpha/beta hydrolase"/>
    <property type="match status" value="1"/>
</dbReference>
<dbReference type="PANTHER" id="PTHR43798:SF33">
    <property type="entry name" value="HYDROLASE, PUTATIVE (AFU_ORTHOLOGUE AFUA_2G14860)-RELATED"/>
    <property type="match status" value="1"/>
</dbReference>
<dbReference type="InterPro" id="IPR050266">
    <property type="entry name" value="AB_hydrolase_sf"/>
</dbReference>